<protein>
    <submittedName>
        <fullName evidence="1">Uncharacterized protein</fullName>
    </submittedName>
</protein>
<keyword evidence="2" id="KW-1185">Reference proteome</keyword>
<evidence type="ECO:0000313" key="2">
    <source>
        <dbReference type="Proteomes" id="UP000828941"/>
    </source>
</evidence>
<accession>A0ACB9L7E2</accession>
<dbReference type="EMBL" id="CM039437">
    <property type="protein sequence ID" value="KAI4305262.1"/>
    <property type="molecule type" value="Genomic_DNA"/>
</dbReference>
<organism evidence="1 2">
    <name type="scientific">Bauhinia variegata</name>
    <name type="common">Purple orchid tree</name>
    <name type="synonym">Phanera variegata</name>
    <dbReference type="NCBI Taxonomy" id="167791"/>
    <lineage>
        <taxon>Eukaryota</taxon>
        <taxon>Viridiplantae</taxon>
        <taxon>Streptophyta</taxon>
        <taxon>Embryophyta</taxon>
        <taxon>Tracheophyta</taxon>
        <taxon>Spermatophyta</taxon>
        <taxon>Magnoliopsida</taxon>
        <taxon>eudicotyledons</taxon>
        <taxon>Gunneridae</taxon>
        <taxon>Pentapetalae</taxon>
        <taxon>rosids</taxon>
        <taxon>fabids</taxon>
        <taxon>Fabales</taxon>
        <taxon>Fabaceae</taxon>
        <taxon>Cercidoideae</taxon>
        <taxon>Cercideae</taxon>
        <taxon>Bauhiniinae</taxon>
        <taxon>Bauhinia</taxon>
    </lineage>
</organism>
<dbReference type="Proteomes" id="UP000828941">
    <property type="component" value="Chromosome 12"/>
</dbReference>
<proteinExistence type="predicted"/>
<reference evidence="1 2" key="1">
    <citation type="journal article" date="2022" name="DNA Res.">
        <title>Chromosomal-level genome assembly of the orchid tree Bauhinia variegata (Leguminosae; Cercidoideae) supports the allotetraploid origin hypothesis of Bauhinia.</title>
        <authorList>
            <person name="Zhong Y."/>
            <person name="Chen Y."/>
            <person name="Zheng D."/>
            <person name="Pang J."/>
            <person name="Liu Y."/>
            <person name="Luo S."/>
            <person name="Meng S."/>
            <person name="Qian L."/>
            <person name="Wei D."/>
            <person name="Dai S."/>
            <person name="Zhou R."/>
        </authorList>
    </citation>
    <scope>NUCLEOTIDE SEQUENCE [LARGE SCALE GENOMIC DNA]</scope>
    <source>
        <strain evidence="1">BV-YZ2020</strain>
    </source>
</reference>
<evidence type="ECO:0000313" key="1">
    <source>
        <dbReference type="EMBL" id="KAI4305262.1"/>
    </source>
</evidence>
<gene>
    <name evidence="1" type="ORF">L6164_028636</name>
</gene>
<comment type="caution">
    <text evidence="1">The sequence shown here is derived from an EMBL/GenBank/DDBJ whole genome shotgun (WGS) entry which is preliminary data.</text>
</comment>
<name>A0ACB9L7E2_BAUVA</name>
<sequence length="76" mass="8582">MKHLALDYHFVRGQVANHQLRVHHIPSSSQLADLLTKPLSTTKHRFFTTKIGVADCSTILRGPVREQLSSQPQHEA</sequence>